<dbReference type="AlphaFoldDB" id="A0A2B4RX23"/>
<dbReference type="InterPro" id="IPR008737">
    <property type="entry name" value="DUF1758"/>
</dbReference>
<organism evidence="3 4">
    <name type="scientific">Stylophora pistillata</name>
    <name type="common">Smooth cauliflower coral</name>
    <dbReference type="NCBI Taxonomy" id="50429"/>
    <lineage>
        <taxon>Eukaryota</taxon>
        <taxon>Metazoa</taxon>
        <taxon>Cnidaria</taxon>
        <taxon>Anthozoa</taxon>
        <taxon>Hexacorallia</taxon>
        <taxon>Scleractinia</taxon>
        <taxon>Astrocoeniina</taxon>
        <taxon>Pocilloporidae</taxon>
        <taxon>Stylophora</taxon>
    </lineage>
</organism>
<sequence length="515" mass="57483">MLFNKNSLQTTLSGFGASYKSKMQQTLSQTGTNSVQRGPARILFDSGSLRSYITKKVAESLALDGSSEVLTVSMLGETNPTKRMKRVSLTPVQESISKPVSMKALTIEKICPPLEPVGVERQPKGNPERANAFEDAINQYVEKEFAVEVKEAVDGNEKVRYLPHHEVFAEEKKTTKCLVVFDAVACDEHEVSLNDCILLGPAPQPNLVSVLLRFRARRIALIADVEKMFLQRETRTLYNICGVILRVTNHREYTGCRDDVKAYVTTKSDFGIATGNKLTPKEVAEDMRFARNEEGERIFLREEWLKESQIESFFSRLASTRKYSTPSEKEEAAGVEWKNLKMSMALKSEDGEDYSASIQILGAAESSLRINDLNSCRLAPGKKSLESIHLRTISISINNVSTRGKWPIGRVDRLLPGKDGTSSTVTLKTKKRLLRRPVQRPHRWEASGTQFVSCESGDNGAYGGESATRKVMKKAKKKAKKNKLRRNQCQVSNSIGEVGNVFWPGPAVVEHHDPL</sequence>
<evidence type="ECO:0008006" key="5">
    <source>
        <dbReference type="Google" id="ProtNLM"/>
    </source>
</evidence>
<feature type="domain" description="DUF5641" evidence="2">
    <location>
        <begin position="386"/>
        <end position="440"/>
    </location>
</feature>
<dbReference type="Pfam" id="PF18701">
    <property type="entry name" value="DUF5641"/>
    <property type="match status" value="1"/>
</dbReference>
<accession>A0A2B4RX23</accession>
<evidence type="ECO:0000313" key="4">
    <source>
        <dbReference type="Proteomes" id="UP000225706"/>
    </source>
</evidence>
<dbReference type="PANTHER" id="PTHR47331">
    <property type="entry name" value="PHD-TYPE DOMAIN-CONTAINING PROTEIN"/>
    <property type="match status" value="1"/>
</dbReference>
<comment type="caution">
    <text evidence="3">The sequence shown here is derived from an EMBL/GenBank/DDBJ whole genome shotgun (WGS) entry which is preliminary data.</text>
</comment>
<dbReference type="PANTHER" id="PTHR47331:SF1">
    <property type="entry name" value="GAG-LIKE PROTEIN"/>
    <property type="match status" value="1"/>
</dbReference>
<keyword evidence="4" id="KW-1185">Reference proteome</keyword>
<name>A0A2B4RX23_STYPI</name>
<proteinExistence type="predicted"/>
<gene>
    <name evidence="3" type="ORF">AWC38_SpisGene14768</name>
</gene>
<dbReference type="Proteomes" id="UP000225706">
    <property type="component" value="Unassembled WGS sequence"/>
</dbReference>
<evidence type="ECO:0000313" key="3">
    <source>
        <dbReference type="EMBL" id="PFX20772.1"/>
    </source>
</evidence>
<dbReference type="EMBL" id="LSMT01000304">
    <property type="protein sequence ID" value="PFX20772.1"/>
    <property type="molecule type" value="Genomic_DNA"/>
</dbReference>
<feature type="domain" description="DUF1758" evidence="1">
    <location>
        <begin position="37"/>
        <end position="118"/>
    </location>
</feature>
<evidence type="ECO:0000259" key="2">
    <source>
        <dbReference type="Pfam" id="PF18701"/>
    </source>
</evidence>
<reference evidence="4" key="1">
    <citation type="journal article" date="2017" name="bioRxiv">
        <title>Comparative analysis of the genomes of Stylophora pistillata and Acropora digitifera provides evidence for extensive differences between species of corals.</title>
        <authorList>
            <person name="Voolstra C.R."/>
            <person name="Li Y."/>
            <person name="Liew Y.J."/>
            <person name="Baumgarten S."/>
            <person name="Zoccola D."/>
            <person name="Flot J.-F."/>
            <person name="Tambutte S."/>
            <person name="Allemand D."/>
            <person name="Aranda M."/>
        </authorList>
    </citation>
    <scope>NUCLEOTIDE SEQUENCE [LARGE SCALE GENOMIC DNA]</scope>
</reference>
<dbReference type="OrthoDB" id="5984148at2759"/>
<dbReference type="Pfam" id="PF05585">
    <property type="entry name" value="DUF1758"/>
    <property type="match status" value="1"/>
</dbReference>
<protein>
    <recommendedName>
        <fullName evidence="5">Peptidase aspartic putative domain-containing protein</fullName>
    </recommendedName>
</protein>
<evidence type="ECO:0000259" key="1">
    <source>
        <dbReference type="Pfam" id="PF05585"/>
    </source>
</evidence>
<dbReference type="InterPro" id="IPR040676">
    <property type="entry name" value="DUF5641"/>
</dbReference>